<evidence type="ECO:0008006" key="3">
    <source>
        <dbReference type="Google" id="ProtNLM"/>
    </source>
</evidence>
<dbReference type="RefSeq" id="WP_345499322.1">
    <property type="nucleotide sequence ID" value="NZ_BAABJM010000008.1"/>
</dbReference>
<protein>
    <recommendedName>
        <fullName evidence="3">Excreted virulence factor EspC (Type VII ESX diderm)</fullName>
    </recommendedName>
</protein>
<dbReference type="Proteomes" id="UP001500603">
    <property type="component" value="Unassembled WGS sequence"/>
</dbReference>
<comment type="caution">
    <text evidence="1">The sequence shown here is derived from an EMBL/GenBank/DDBJ whole genome shotgun (WGS) entry which is preliminary data.</text>
</comment>
<evidence type="ECO:0000313" key="2">
    <source>
        <dbReference type="Proteomes" id="UP001500603"/>
    </source>
</evidence>
<keyword evidence="2" id="KW-1185">Reference proteome</keyword>
<reference evidence="2" key="1">
    <citation type="journal article" date="2019" name="Int. J. Syst. Evol. Microbiol.">
        <title>The Global Catalogue of Microorganisms (GCM) 10K type strain sequencing project: providing services to taxonomists for standard genome sequencing and annotation.</title>
        <authorList>
            <consortium name="The Broad Institute Genomics Platform"/>
            <consortium name="The Broad Institute Genome Sequencing Center for Infectious Disease"/>
            <person name="Wu L."/>
            <person name="Ma J."/>
        </authorList>
    </citation>
    <scope>NUCLEOTIDE SEQUENCE [LARGE SCALE GENOMIC DNA]</scope>
    <source>
        <strain evidence="2">JCM 18298</strain>
    </source>
</reference>
<gene>
    <name evidence="1" type="ORF">GCM10023318_56700</name>
</gene>
<accession>A0ABP9L035</accession>
<organism evidence="1 2">
    <name type="scientific">Nocardia callitridis</name>
    <dbReference type="NCBI Taxonomy" id="648753"/>
    <lineage>
        <taxon>Bacteria</taxon>
        <taxon>Bacillati</taxon>
        <taxon>Actinomycetota</taxon>
        <taxon>Actinomycetes</taxon>
        <taxon>Mycobacteriales</taxon>
        <taxon>Nocardiaceae</taxon>
        <taxon>Nocardia</taxon>
    </lineage>
</organism>
<sequence length="106" mass="10889">MSDNPGGTVGVQTGELGQLASKLRVSGENVARQSEKVTEGVFGPGETGANYVDQGKKIQQGLESVVHWLQNWAEATIATADGVGASVVAYSDTDRETAGDIGKAAP</sequence>
<dbReference type="EMBL" id="BAABJM010000008">
    <property type="protein sequence ID" value="GAA5067505.1"/>
    <property type="molecule type" value="Genomic_DNA"/>
</dbReference>
<proteinExistence type="predicted"/>
<evidence type="ECO:0000313" key="1">
    <source>
        <dbReference type="EMBL" id="GAA5067505.1"/>
    </source>
</evidence>
<name>A0ABP9L035_9NOCA</name>